<evidence type="ECO:0000313" key="11">
    <source>
        <dbReference type="EMBL" id="PJZ07075.1"/>
    </source>
</evidence>
<keyword evidence="4" id="KW-1003">Cell membrane</keyword>
<comment type="caution">
    <text evidence="11">The sequence shown here is derived from an EMBL/GenBank/DDBJ whole genome shotgun (WGS) entry which is preliminary data.</text>
</comment>
<dbReference type="InterPro" id="IPR017871">
    <property type="entry name" value="ABC_transporter-like_CS"/>
</dbReference>
<keyword evidence="12" id="KW-1185">Reference proteome</keyword>
<keyword evidence="3" id="KW-0813">Transport</keyword>
<evidence type="ECO:0000256" key="7">
    <source>
        <dbReference type="ARBA" id="ARBA00022967"/>
    </source>
</evidence>
<evidence type="ECO:0000256" key="2">
    <source>
        <dbReference type="ARBA" id="ARBA00006526"/>
    </source>
</evidence>
<comment type="subcellular location">
    <subcellularLocation>
        <location evidence="1">Cell inner membrane</location>
        <topology evidence="1">Peripheral membrane protein</topology>
    </subcellularLocation>
</comment>
<dbReference type="EMBL" id="PIQI01000009">
    <property type="protein sequence ID" value="PJZ07075.1"/>
    <property type="molecule type" value="Genomic_DNA"/>
</dbReference>
<dbReference type="GO" id="GO:0005524">
    <property type="term" value="F:ATP binding"/>
    <property type="evidence" value="ECO:0007669"/>
    <property type="project" value="UniProtKB-KW"/>
</dbReference>
<dbReference type="Proteomes" id="UP000232062">
    <property type="component" value="Unassembled WGS sequence"/>
</dbReference>
<protein>
    <submittedName>
        <fullName evidence="11">Methionine ABC transporter ATP-binding protein</fullName>
    </submittedName>
</protein>
<keyword evidence="7" id="KW-1278">Translocase</keyword>
<dbReference type="InterPro" id="IPR027417">
    <property type="entry name" value="P-loop_NTPase"/>
</dbReference>
<proteinExistence type="inferred from homology"/>
<dbReference type="InterPro" id="IPR050086">
    <property type="entry name" value="MetN_ABC_transporter-like"/>
</dbReference>
<gene>
    <name evidence="11" type="ORF">PRCB_03410</name>
</gene>
<keyword evidence="9" id="KW-0472">Membrane</keyword>
<feature type="domain" description="ABC transporter" evidence="10">
    <location>
        <begin position="2"/>
        <end position="242"/>
    </location>
</feature>
<keyword evidence="5" id="KW-0547">Nucleotide-binding</keyword>
<evidence type="ECO:0000256" key="8">
    <source>
        <dbReference type="ARBA" id="ARBA00022970"/>
    </source>
</evidence>
<dbReference type="PANTHER" id="PTHR43166:SF30">
    <property type="entry name" value="METHIONINE IMPORT ATP-BINDING PROTEIN METN"/>
    <property type="match status" value="1"/>
</dbReference>
<evidence type="ECO:0000256" key="1">
    <source>
        <dbReference type="ARBA" id="ARBA00004417"/>
    </source>
</evidence>
<evidence type="ECO:0000256" key="4">
    <source>
        <dbReference type="ARBA" id="ARBA00022475"/>
    </source>
</evidence>
<evidence type="ECO:0000256" key="5">
    <source>
        <dbReference type="ARBA" id="ARBA00022741"/>
    </source>
</evidence>
<dbReference type="STRING" id="1076549.HA45_18320"/>
<dbReference type="PROSITE" id="PS50893">
    <property type="entry name" value="ABC_TRANSPORTER_2"/>
    <property type="match status" value="1"/>
</dbReference>
<evidence type="ECO:0000256" key="3">
    <source>
        <dbReference type="ARBA" id="ARBA00022448"/>
    </source>
</evidence>
<evidence type="ECO:0000313" key="12">
    <source>
        <dbReference type="Proteomes" id="UP000232062"/>
    </source>
</evidence>
<dbReference type="InterPro" id="IPR003593">
    <property type="entry name" value="AAA+_ATPase"/>
</dbReference>
<keyword evidence="6 11" id="KW-0067">ATP-binding</keyword>
<dbReference type="RefSeq" id="WP_100700349.1">
    <property type="nucleotide sequence ID" value="NZ_MLFP01000017.1"/>
</dbReference>
<dbReference type="GO" id="GO:0006865">
    <property type="term" value="P:amino acid transport"/>
    <property type="evidence" value="ECO:0007669"/>
    <property type="project" value="UniProtKB-KW"/>
</dbReference>
<dbReference type="PANTHER" id="PTHR43166">
    <property type="entry name" value="AMINO ACID IMPORT ATP-BINDING PROTEIN"/>
    <property type="match status" value="1"/>
</dbReference>
<reference evidence="11 12" key="1">
    <citation type="submission" date="2017-11" db="EMBL/GenBank/DDBJ databases">
        <title>The genome sequence of Pantoea rodasii DSM 26611.</title>
        <authorList>
            <person name="Gao J."/>
            <person name="Mao X."/>
            <person name="Sun J."/>
        </authorList>
    </citation>
    <scope>NUCLEOTIDE SEQUENCE [LARGE SCALE GENOMIC DNA]</scope>
    <source>
        <strain evidence="11 12">DSM 26611</strain>
    </source>
</reference>
<organism evidence="11 12">
    <name type="scientific">Pantoea rodasii</name>
    <dbReference type="NCBI Taxonomy" id="1076549"/>
    <lineage>
        <taxon>Bacteria</taxon>
        <taxon>Pseudomonadati</taxon>
        <taxon>Pseudomonadota</taxon>
        <taxon>Gammaproteobacteria</taxon>
        <taxon>Enterobacterales</taxon>
        <taxon>Erwiniaceae</taxon>
        <taxon>Pantoea</taxon>
    </lineage>
</organism>
<evidence type="ECO:0000256" key="6">
    <source>
        <dbReference type="ARBA" id="ARBA00022840"/>
    </source>
</evidence>
<dbReference type="OrthoDB" id="3190580at2"/>
<comment type="similarity">
    <text evidence="2">Belongs to the ABC transporter superfamily. Drug exporter-2 (TC 3.A.1.117) family.</text>
</comment>
<dbReference type="GO" id="GO:0005886">
    <property type="term" value="C:plasma membrane"/>
    <property type="evidence" value="ECO:0007669"/>
    <property type="project" value="UniProtKB-SubCell"/>
</dbReference>
<dbReference type="InterPro" id="IPR003439">
    <property type="entry name" value="ABC_transporter-like_ATP-bd"/>
</dbReference>
<dbReference type="Gene3D" id="3.40.50.300">
    <property type="entry name" value="P-loop containing nucleotide triphosphate hydrolases"/>
    <property type="match status" value="1"/>
</dbReference>
<dbReference type="SMART" id="SM00382">
    <property type="entry name" value="AAA"/>
    <property type="match status" value="1"/>
</dbReference>
<evidence type="ECO:0000259" key="10">
    <source>
        <dbReference type="PROSITE" id="PS50893"/>
    </source>
</evidence>
<dbReference type="PROSITE" id="PS00211">
    <property type="entry name" value="ABC_TRANSPORTER_1"/>
    <property type="match status" value="1"/>
</dbReference>
<name>A0A2M9WHP2_9GAMM</name>
<keyword evidence="8" id="KW-0029">Amino-acid transport</keyword>
<dbReference type="Pfam" id="PF00005">
    <property type="entry name" value="ABC_tran"/>
    <property type="match status" value="1"/>
</dbReference>
<dbReference type="AlphaFoldDB" id="A0A2M9WHP2"/>
<dbReference type="GO" id="GO:0016887">
    <property type="term" value="F:ATP hydrolysis activity"/>
    <property type="evidence" value="ECO:0007669"/>
    <property type="project" value="InterPro"/>
</dbReference>
<evidence type="ECO:0000256" key="9">
    <source>
        <dbReference type="ARBA" id="ARBA00023136"/>
    </source>
</evidence>
<dbReference type="SUPFAM" id="SSF52540">
    <property type="entry name" value="P-loop containing nucleoside triphosphate hydrolases"/>
    <property type="match status" value="1"/>
</dbReference>
<accession>A0A2M9WHP2</accession>
<sequence length="339" mass="36640">MIEIDQLSKHYRTADGRVTEVLKAINLQVPQANITAVVGPSGAGKSTLAKCMSLLEQPNAGSIRVNGSDLSRLKGEALRRARRSIGTVFQSSALLQRKSAWENIALPLRYLGVVERDIAARVGELLESVGLSHKANAFPGQLSGGQRQRIGIARALALRPSVLLADEATSGLDPEATLTVLDLLKKLRDDYKLAIVLITHEMDAVRQAADAVAEIRDGEIVQYGVVKQLLAQPDSVLGQRLFPLASQPGVAELILQLSYRTDVPVASDWISRLSVQYGLHIDLLGAHVEQVNGIQAGRLQVGIHFQHERVPLARLLAQLEQFGLVASVSGSVHPLREAV</sequence>